<keyword evidence="1" id="KW-0812">Transmembrane</keyword>
<reference evidence="2" key="2">
    <citation type="submission" date="2015-03" db="UniProtKB">
        <authorList>
            <consortium name="EnsemblPlants"/>
        </authorList>
    </citation>
    <scope>IDENTIFICATION</scope>
</reference>
<dbReference type="HOGENOM" id="CLU_2336575_0_0_1"/>
<feature type="transmembrane region" description="Helical" evidence="1">
    <location>
        <begin position="80"/>
        <end position="96"/>
    </location>
</feature>
<dbReference type="EnsemblPlants" id="Bo6g085020.1">
    <property type="protein sequence ID" value="Bo6g085020.1"/>
    <property type="gene ID" value="Bo6g085020"/>
</dbReference>
<protein>
    <submittedName>
        <fullName evidence="2">Uncharacterized protein</fullName>
    </submittedName>
</protein>
<reference evidence="2 3" key="1">
    <citation type="journal article" date="2014" name="Genome Biol.">
        <title>Transcriptome and methylome profiling reveals relics of genome dominance in the mesopolyploid Brassica oleracea.</title>
        <authorList>
            <person name="Parkin I.A."/>
            <person name="Koh C."/>
            <person name="Tang H."/>
            <person name="Robinson S.J."/>
            <person name="Kagale S."/>
            <person name="Clarke W.E."/>
            <person name="Town C.D."/>
            <person name="Nixon J."/>
            <person name="Krishnakumar V."/>
            <person name="Bidwell S.L."/>
            <person name="Denoeud F."/>
            <person name="Belcram H."/>
            <person name="Links M.G."/>
            <person name="Just J."/>
            <person name="Clarke C."/>
            <person name="Bender T."/>
            <person name="Huebert T."/>
            <person name="Mason A.S."/>
            <person name="Pires J.C."/>
            <person name="Barker G."/>
            <person name="Moore J."/>
            <person name="Walley P.G."/>
            <person name="Manoli S."/>
            <person name="Batley J."/>
            <person name="Edwards D."/>
            <person name="Nelson M.N."/>
            <person name="Wang X."/>
            <person name="Paterson A.H."/>
            <person name="King G."/>
            <person name="Bancroft I."/>
            <person name="Chalhoub B."/>
            <person name="Sharpe A.G."/>
        </authorList>
    </citation>
    <scope>NUCLEOTIDE SEQUENCE</scope>
    <source>
        <strain evidence="2 3">cv. TO1000</strain>
    </source>
</reference>
<proteinExistence type="predicted"/>
<dbReference type="Proteomes" id="UP000032141">
    <property type="component" value="Chromosome C6"/>
</dbReference>
<accession>A0A0D3CWD8</accession>
<evidence type="ECO:0000313" key="2">
    <source>
        <dbReference type="EnsemblPlants" id="Bo6g085020.1"/>
    </source>
</evidence>
<name>A0A0D3CWD8_BRAOL</name>
<evidence type="ECO:0000256" key="1">
    <source>
        <dbReference type="SAM" id="Phobius"/>
    </source>
</evidence>
<organism evidence="2 3">
    <name type="scientific">Brassica oleracea var. oleracea</name>
    <dbReference type="NCBI Taxonomy" id="109376"/>
    <lineage>
        <taxon>Eukaryota</taxon>
        <taxon>Viridiplantae</taxon>
        <taxon>Streptophyta</taxon>
        <taxon>Embryophyta</taxon>
        <taxon>Tracheophyta</taxon>
        <taxon>Spermatophyta</taxon>
        <taxon>Magnoliopsida</taxon>
        <taxon>eudicotyledons</taxon>
        <taxon>Gunneridae</taxon>
        <taxon>Pentapetalae</taxon>
        <taxon>rosids</taxon>
        <taxon>malvids</taxon>
        <taxon>Brassicales</taxon>
        <taxon>Brassicaceae</taxon>
        <taxon>Brassiceae</taxon>
        <taxon>Brassica</taxon>
    </lineage>
</organism>
<dbReference type="Gramene" id="Bo6g085020.1">
    <property type="protein sequence ID" value="Bo6g085020.1"/>
    <property type="gene ID" value="Bo6g085020"/>
</dbReference>
<keyword evidence="1" id="KW-1133">Transmembrane helix</keyword>
<keyword evidence="1" id="KW-0472">Membrane</keyword>
<evidence type="ECO:0000313" key="3">
    <source>
        <dbReference type="Proteomes" id="UP000032141"/>
    </source>
</evidence>
<keyword evidence="3" id="KW-1185">Reference proteome</keyword>
<sequence>MGGVGGGMTYKGVSVQTPKTWHTVAGKGLCGVMWDGGTPGMAMVTTETITRPRRSGFRVGFRRFLSGPGPFRLNRYLQKFWFGFMSIFLGFGSVRVNN</sequence>
<dbReference type="AlphaFoldDB" id="A0A0D3CWD8"/>